<evidence type="ECO:0000313" key="2">
    <source>
        <dbReference type="EMBL" id="GFS88134.1"/>
    </source>
</evidence>
<dbReference type="EMBL" id="BMAW01052926">
    <property type="protein sequence ID" value="GFS88134.1"/>
    <property type="molecule type" value="Genomic_DNA"/>
</dbReference>
<feature type="compositionally biased region" description="Acidic residues" evidence="1">
    <location>
        <begin position="115"/>
        <end position="139"/>
    </location>
</feature>
<proteinExistence type="predicted"/>
<dbReference type="Proteomes" id="UP000887013">
    <property type="component" value="Unassembled WGS sequence"/>
</dbReference>
<organism evidence="2 3">
    <name type="scientific">Nephila pilipes</name>
    <name type="common">Giant wood spider</name>
    <name type="synonym">Nephila maculata</name>
    <dbReference type="NCBI Taxonomy" id="299642"/>
    <lineage>
        <taxon>Eukaryota</taxon>
        <taxon>Metazoa</taxon>
        <taxon>Ecdysozoa</taxon>
        <taxon>Arthropoda</taxon>
        <taxon>Chelicerata</taxon>
        <taxon>Arachnida</taxon>
        <taxon>Araneae</taxon>
        <taxon>Araneomorphae</taxon>
        <taxon>Entelegynae</taxon>
        <taxon>Araneoidea</taxon>
        <taxon>Nephilidae</taxon>
        <taxon>Nephila</taxon>
    </lineage>
</organism>
<sequence>MLDYKKILIVGPDPGTKSYRRKTKKKKAAKVSIACQTGFDEEDSHQRTLAETILPWRCNNDCRNESSKPQEEFPAWVENREYYPGYLDPTPIYMESARYHYHRESYSESINQLSDLEDDCFESPDSESDYENRDEETKL</sequence>
<feature type="region of interest" description="Disordered" evidence="1">
    <location>
        <begin position="113"/>
        <end position="139"/>
    </location>
</feature>
<comment type="caution">
    <text evidence="2">The sequence shown here is derived from an EMBL/GenBank/DDBJ whole genome shotgun (WGS) entry which is preliminary data.</text>
</comment>
<gene>
    <name evidence="2" type="ORF">NPIL_208021</name>
</gene>
<reference evidence="2" key="1">
    <citation type="submission" date="2020-08" db="EMBL/GenBank/DDBJ databases">
        <title>Multicomponent nature underlies the extraordinary mechanical properties of spider dragline silk.</title>
        <authorList>
            <person name="Kono N."/>
            <person name="Nakamura H."/>
            <person name="Mori M."/>
            <person name="Yoshida Y."/>
            <person name="Ohtoshi R."/>
            <person name="Malay A.D."/>
            <person name="Moran D.A.P."/>
            <person name="Tomita M."/>
            <person name="Numata K."/>
            <person name="Arakawa K."/>
        </authorList>
    </citation>
    <scope>NUCLEOTIDE SEQUENCE</scope>
</reference>
<keyword evidence="3" id="KW-1185">Reference proteome</keyword>
<name>A0A8X6N0T2_NEPPI</name>
<accession>A0A8X6N0T2</accession>
<protein>
    <submittedName>
        <fullName evidence="2">Uncharacterized protein</fullName>
    </submittedName>
</protein>
<evidence type="ECO:0000256" key="1">
    <source>
        <dbReference type="SAM" id="MobiDB-lite"/>
    </source>
</evidence>
<dbReference type="AlphaFoldDB" id="A0A8X6N0T2"/>
<evidence type="ECO:0000313" key="3">
    <source>
        <dbReference type="Proteomes" id="UP000887013"/>
    </source>
</evidence>